<dbReference type="Proteomes" id="UP000824250">
    <property type="component" value="Unassembled WGS sequence"/>
</dbReference>
<evidence type="ECO:0000256" key="1">
    <source>
        <dbReference type="SAM" id="Phobius"/>
    </source>
</evidence>
<evidence type="ECO:0000313" key="3">
    <source>
        <dbReference type="Proteomes" id="UP000824250"/>
    </source>
</evidence>
<feature type="transmembrane region" description="Helical" evidence="1">
    <location>
        <begin position="15"/>
        <end position="36"/>
    </location>
</feature>
<dbReference type="Gene3D" id="3.90.1010.20">
    <property type="match status" value="1"/>
</dbReference>
<reference evidence="2" key="2">
    <citation type="journal article" date="2021" name="PeerJ">
        <title>Extensive microbial diversity within the chicken gut microbiome revealed by metagenomics and culture.</title>
        <authorList>
            <person name="Gilroy R."/>
            <person name="Ravi A."/>
            <person name="Getino M."/>
            <person name="Pursley I."/>
            <person name="Horton D.L."/>
            <person name="Alikhan N.F."/>
            <person name="Baker D."/>
            <person name="Gharbi K."/>
            <person name="Hall N."/>
            <person name="Watson M."/>
            <person name="Adriaenssens E.M."/>
            <person name="Foster-Nyarko E."/>
            <person name="Jarju S."/>
            <person name="Secka A."/>
            <person name="Antonio M."/>
            <person name="Oren A."/>
            <person name="Chaudhuri R.R."/>
            <person name="La Ragione R."/>
            <person name="Hildebrand F."/>
            <person name="Pallen M.J."/>
        </authorList>
    </citation>
    <scope>NUCLEOTIDE SEQUENCE</scope>
    <source>
        <strain evidence="2">CHK180-2868</strain>
    </source>
</reference>
<gene>
    <name evidence="2" type="ORF">IAB28_03150</name>
</gene>
<accession>A0A9D1A2N6</accession>
<reference evidence="2" key="1">
    <citation type="submission" date="2020-10" db="EMBL/GenBank/DDBJ databases">
        <authorList>
            <person name="Gilroy R."/>
        </authorList>
    </citation>
    <scope>NUCLEOTIDE SEQUENCE</scope>
    <source>
        <strain evidence="2">CHK180-2868</strain>
    </source>
</reference>
<evidence type="ECO:0008006" key="4">
    <source>
        <dbReference type="Google" id="ProtNLM"/>
    </source>
</evidence>
<dbReference type="EMBL" id="DVGC01000015">
    <property type="protein sequence ID" value="HIR04947.1"/>
    <property type="molecule type" value="Genomic_DNA"/>
</dbReference>
<protein>
    <recommendedName>
        <fullName evidence="4">FMN-binding domain-containing protein</fullName>
    </recommendedName>
</protein>
<dbReference type="AlphaFoldDB" id="A0A9D1A2N6"/>
<sequence>MSSKTKIVVLRMKEIIYTAIFIGFALLLILLLFIMFRPKKDLPVSESSSVSSASVSSLYTPGLYSASIVLGSQNVNVEVTVSSDRITSVSLVPLSDSVATMYPLMQPAMDTLAEQILANQSLEGLEYPAGSQYTSMALVNAVKAALEKAAAEPAA</sequence>
<organism evidence="2 3">
    <name type="scientific">Candidatus Copromonas faecavium</name>
    <name type="common">nom. illeg.</name>
    <dbReference type="NCBI Taxonomy" id="2840740"/>
    <lineage>
        <taxon>Bacteria</taxon>
        <taxon>Bacillati</taxon>
        <taxon>Bacillota</taxon>
        <taxon>Clostridia</taxon>
        <taxon>Lachnospirales</taxon>
        <taxon>Lachnospiraceae</taxon>
        <taxon>Candidatus Copromonas (nom. illeg.)</taxon>
    </lineage>
</organism>
<evidence type="ECO:0000313" key="2">
    <source>
        <dbReference type="EMBL" id="HIR04947.1"/>
    </source>
</evidence>
<name>A0A9D1A2N6_9FIRM</name>
<proteinExistence type="predicted"/>
<keyword evidence="1" id="KW-1133">Transmembrane helix</keyword>
<comment type="caution">
    <text evidence="2">The sequence shown here is derived from an EMBL/GenBank/DDBJ whole genome shotgun (WGS) entry which is preliminary data.</text>
</comment>
<keyword evidence="1" id="KW-0812">Transmembrane</keyword>
<keyword evidence="1" id="KW-0472">Membrane</keyword>